<dbReference type="Gene3D" id="3.30.160.60">
    <property type="entry name" value="Classic Zinc Finger"/>
    <property type="match status" value="1"/>
</dbReference>
<gene>
    <name evidence="4" type="ORF">MEDL_19325</name>
</gene>
<keyword evidence="2" id="KW-0175">Coiled coil</keyword>
<evidence type="ECO:0000256" key="1">
    <source>
        <dbReference type="PROSITE-ProRule" id="PRU00024"/>
    </source>
</evidence>
<reference evidence="4" key="1">
    <citation type="submission" date="2021-03" db="EMBL/GenBank/DDBJ databases">
        <authorList>
            <person name="Bekaert M."/>
        </authorList>
    </citation>
    <scope>NUCLEOTIDE SEQUENCE</scope>
</reference>
<dbReference type="InterPro" id="IPR047153">
    <property type="entry name" value="TRIM45/56/19-like"/>
</dbReference>
<comment type="caution">
    <text evidence="4">The sequence shown here is derived from an EMBL/GenBank/DDBJ whole genome shotgun (WGS) entry which is preliminary data.</text>
</comment>
<keyword evidence="1" id="KW-0862">Zinc</keyword>
<feature type="coiled-coil region" evidence="2">
    <location>
        <begin position="132"/>
        <end position="184"/>
    </location>
</feature>
<keyword evidence="1" id="KW-0479">Metal-binding</keyword>
<keyword evidence="5" id="KW-1185">Reference proteome</keyword>
<dbReference type="AlphaFoldDB" id="A0A8S3R6S6"/>
<dbReference type="GO" id="GO:0061630">
    <property type="term" value="F:ubiquitin protein ligase activity"/>
    <property type="evidence" value="ECO:0007669"/>
    <property type="project" value="UniProtKB-EC"/>
</dbReference>
<dbReference type="InterPro" id="IPR000315">
    <property type="entry name" value="Znf_B-box"/>
</dbReference>
<keyword evidence="4" id="KW-0012">Acyltransferase</keyword>
<dbReference type="GO" id="GO:0008270">
    <property type="term" value="F:zinc ion binding"/>
    <property type="evidence" value="ECO:0007669"/>
    <property type="project" value="UniProtKB-KW"/>
</dbReference>
<dbReference type="SUPFAM" id="SSF57845">
    <property type="entry name" value="B-box zinc-binding domain"/>
    <property type="match status" value="1"/>
</dbReference>
<dbReference type="OrthoDB" id="6089885at2759"/>
<sequence length="189" mass="22123">MDVIDIRHVCSPCEFKSKIEIATKWCIECKERLCVTCYENHNAHRFLRNHHVISVEGNQLLASLQIPLNEYCEVHDQEKELFCTLHDEIICLTCTHTSHEKCPPLVHLSDVTKNAKTSTFVSILEANTDDTLEKLRHIIRDRENNRVKIEKQKTEILDAVKNYRKSINDKIDQLENIITEELKEKCEKI</sequence>
<feature type="domain" description="B box-type" evidence="3">
    <location>
        <begin position="5"/>
        <end position="55"/>
    </location>
</feature>
<dbReference type="EMBL" id="CAJPWZ010000989">
    <property type="protein sequence ID" value="CAG2204902.1"/>
    <property type="molecule type" value="Genomic_DNA"/>
</dbReference>
<keyword evidence="4" id="KW-0808">Transferase</keyword>
<dbReference type="PANTHER" id="PTHR25462:SF296">
    <property type="entry name" value="MEIOTIC P26, ISOFORM F"/>
    <property type="match status" value="1"/>
</dbReference>
<dbReference type="PANTHER" id="PTHR25462">
    <property type="entry name" value="BONUS, ISOFORM C-RELATED"/>
    <property type="match status" value="1"/>
</dbReference>
<organism evidence="4 5">
    <name type="scientific">Mytilus edulis</name>
    <name type="common">Blue mussel</name>
    <dbReference type="NCBI Taxonomy" id="6550"/>
    <lineage>
        <taxon>Eukaryota</taxon>
        <taxon>Metazoa</taxon>
        <taxon>Spiralia</taxon>
        <taxon>Lophotrochozoa</taxon>
        <taxon>Mollusca</taxon>
        <taxon>Bivalvia</taxon>
        <taxon>Autobranchia</taxon>
        <taxon>Pteriomorphia</taxon>
        <taxon>Mytilida</taxon>
        <taxon>Mytiloidea</taxon>
        <taxon>Mytilidae</taxon>
        <taxon>Mytilinae</taxon>
        <taxon>Mytilus</taxon>
    </lineage>
</organism>
<name>A0A8S3R6S6_MYTED</name>
<evidence type="ECO:0000313" key="5">
    <source>
        <dbReference type="Proteomes" id="UP000683360"/>
    </source>
</evidence>
<evidence type="ECO:0000313" key="4">
    <source>
        <dbReference type="EMBL" id="CAG2204902.1"/>
    </source>
</evidence>
<evidence type="ECO:0000259" key="3">
    <source>
        <dbReference type="PROSITE" id="PS50119"/>
    </source>
</evidence>
<proteinExistence type="predicted"/>
<accession>A0A8S3R6S6</accession>
<evidence type="ECO:0000256" key="2">
    <source>
        <dbReference type="SAM" id="Coils"/>
    </source>
</evidence>
<dbReference type="PROSITE" id="PS50119">
    <property type="entry name" value="ZF_BBOX"/>
    <property type="match status" value="1"/>
</dbReference>
<protein>
    <submittedName>
        <fullName evidence="4">TRIM24</fullName>
        <ecNumber evidence="4">2.3.2.27</ecNumber>
    </submittedName>
</protein>
<dbReference type="Proteomes" id="UP000683360">
    <property type="component" value="Unassembled WGS sequence"/>
</dbReference>
<dbReference type="EC" id="2.3.2.27" evidence="4"/>
<keyword evidence="1" id="KW-0863">Zinc-finger</keyword>